<reference evidence="2 3" key="1">
    <citation type="submission" date="2019-12" db="EMBL/GenBank/DDBJ databases">
        <authorList>
            <person name="Zhang Y.-J."/>
        </authorList>
    </citation>
    <scope>NUCLEOTIDE SEQUENCE [LARGE SCALE GENOMIC DNA]</scope>
    <source>
        <strain evidence="2 3">CY05</strain>
    </source>
</reference>
<name>A0A6L6WRB9_9RHOB</name>
<evidence type="ECO:0000256" key="1">
    <source>
        <dbReference type="SAM" id="Phobius"/>
    </source>
</evidence>
<feature type="transmembrane region" description="Helical" evidence="1">
    <location>
        <begin position="15"/>
        <end position="33"/>
    </location>
</feature>
<sequence>MTKRKPNLGISQLEVLISLAVMGLIAVLLANVLNFSRMSLNRAQEVSSEVGLFLTRNSLRHWGEEIPLSYNNETVSGYFHGKNTDLRFHTLISNDSFWGGELTTVHLHEDNGTLTAELDGLDAQTRKPLQTQHLLAKDIQSFRISYYGTKHGEPKARWHQSWDEATSLPTLTKIEWDVASSAAPPLILHPAKRDRQSVLSLGDVIPRH</sequence>
<organism evidence="2 3">
    <name type="scientific">Parasedimentitalea huanghaiensis</name>
    <dbReference type="NCBI Taxonomy" id="2682100"/>
    <lineage>
        <taxon>Bacteria</taxon>
        <taxon>Pseudomonadati</taxon>
        <taxon>Pseudomonadota</taxon>
        <taxon>Alphaproteobacteria</taxon>
        <taxon>Rhodobacterales</taxon>
        <taxon>Paracoccaceae</taxon>
        <taxon>Parasedimentitalea</taxon>
    </lineage>
</organism>
<evidence type="ECO:0008006" key="4">
    <source>
        <dbReference type="Google" id="ProtNLM"/>
    </source>
</evidence>
<gene>
    <name evidence="2" type="ORF">GO984_21895</name>
</gene>
<accession>A0A6L6WRB9</accession>
<keyword evidence="3" id="KW-1185">Reference proteome</keyword>
<evidence type="ECO:0000313" key="2">
    <source>
        <dbReference type="EMBL" id="MVO18477.1"/>
    </source>
</evidence>
<protein>
    <recommendedName>
        <fullName evidence="4">Prepilin-type N-terminal cleavage/methylation domain-containing protein</fullName>
    </recommendedName>
</protein>
<dbReference type="EMBL" id="WQLV01000022">
    <property type="protein sequence ID" value="MVO18477.1"/>
    <property type="molecule type" value="Genomic_DNA"/>
</dbReference>
<proteinExistence type="predicted"/>
<keyword evidence="1" id="KW-1133">Transmembrane helix</keyword>
<comment type="caution">
    <text evidence="2">The sequence shown here is derived from an EMBL/GenBank/DDBJ whole genome shotgun (WGS) entry which is preliminary data.</text>
</comment>
<dbReference type="RefSeq" id="WP_157024683.1">
    <property type="nucleotide sequence ID" value="NZ_WQLV01000022.1"/>
</dbReference>
<keyword evidence="1" id="KW-0812">Transmembrane</keyword>
<dbReference type="AlphaFoldDB" id="A0A6L6WRB9"/>
<dbReference type="Proteomes" id="UP000478892">
    <property type="component" value="Unassembled WGS sequence"/>
</dbReference>
<evidence type="ECO:0000313" key="3">
    <source>
        <dbReference type="Proteomes" id="UP000478892"/>
    </source>
</evidence>
<keyword evidence="1" id="KW-0472">Membrane</keyword>